<evidence type="ECO:0000313" key="2">
    <source>
        <dbReference type="EMBL" id="KDQ05928.1"/>
    </source>
</evidence>
<dbReference type="InParanoid" id="A0A067LRT5"/>
<evidence type="ECO:0000313" key="3">
    <source>
        <dbReference type="Proteomes" id="UP000027195"/>
    </source>
</evidence>
<evidence type="ECO:0000256" key="1">
    <source>
        <dbReference type="SAM" id="Phobius"/>
    </source>
</evidence>
<protein>
    <submittedName>
        <fullName evidence="2">Uncharacterized protein</fullName>
    </submittedName>
</protein>
<sequence>MSAAIDQHHTTPPTNPALDCSFPHCLPPALESGSTFLALSRALPSLRAVNTCSCGIFIICLAALGLQSGGTIIVVDSVARRALLLAFLASGLAIASGSACYVHILLIDPVTSHIPIPSPLDSGHAPPLSRVQRDCGLATPLPASFGPSQLIYAATCTWISLAGVSLSVFMVRVAHTTSPTTSTVFFAISGGLSSLLLLFALIWRWKGGRPPPLQAQSGAQV</sequence>
<keyword evidence="1" id="KW-0812">Transmembrane</keyword>
<keyword evidence="3" id="KW-1185">Reference proteome</keyword>
<name>A0A067LRT5_BOTB1</name>
<keyword evidence="1" id="KW-1133">Transmembrane helix</keyword>
<feature type="transmembrane region" description="Helical" evidence="1">
    <location>
        <begin position="183"/>
        <end position="203"/>
    </location>
</feature>
<feature type="transmembrane region" description="Helical" evidence="1">
    <location>
        <begin position="48"/>
        <end position="75"/>
    </location>
</feature>
<dbReference type="HOGENOM" id="CLU_1250472_0_0_1"/>
<keyword evidence="1" id="KW-0472">Membrane</keyword>
<organism evidence="2 3">
    <name type="scientific">Botryobasidium botryosum (strain FD-172 SS1)</name>
    <dbReference type="NCBI Taxonomy" id="930990"/>
    <lineage>
        <taxon>Eukaryota</taxon>
        <taxon>Fungi</taxon>
        <taxon>Dikarya</taxon>
        <taxon>Basidiomycota</taxon>
        <taxon>Agaricomycotina</taxon>
        <taxon>Agaricomycetes</taxon>
        <taxon>Cantharellales</taxon>
        <taxon>Botryobasidiaceae</taxon>
        <taxon>Botryobasidium</taxon>
    </lineage>
</organism>
<feature type="transmembrane region" description="Helical" evidence="1">
    <location>
        <begin position="82"/>
        <end position="107"/>
    </location>
</feature>
<dbReference type="EMBL" id="KL198170">
    <property type="protein sequence ID" value="KDQ05928.1"/>
    <property type="molecule type" value="Genomic_DNA"/>
</dbReference>
<feature type="transmembrane region" description="Helical" evidence="1">
    <location>
        <begin position="150"/>
        <end position="171"/>
    </location>
</feature>
<dbReference type="AlphaFoldDB" id="A0A067LRT5"/>
<reference evidence="3" key="1">
    <citation type="journal article" date="2014" name="Proc. Natl. Acad. Sci. U.S.A.">
        <title>Extensive sampling of basidiomycete genomes demonstrates inadequacy of the white-rot/brown-rot paradigm for wood decay fungi.</title>
        <authorList>
            <person name="Riley R."/>
            <person name="Salamov A.A."/>
            <person name="Brown D.W."/>
            <person name="Nagy L.G."/>
            <person name="Floudas D."/>
            <person name="Held B.W."/>
            <person name="Levasseur A."/>
            <person name="Lombard V."/>
            <person name="Morin E."/>
            <person name="Otillar R."/>
            <person name="Lindquist E.A."/>
            <person name="Sun H."/>
            <person name="LaButti K.M."/>
            <person name="Schmutz J."/>
            <person name="Jabbour D."/>
            <person name="Luo H."/>
            <person name="Baker S.E."/>
            <person name="Pisabarro A.G."/>
            <person name="Walton J.D."/>
            <person name="Blanchette R.A."/>
            <person name="Henrissat B."/>
            <person name="Martin F."/>
            <person name="Cullen D."/>
            <person name="Hibbett D.S."/>
            <person name="Grigoriev I.V."/>
        </authorList>
    </citation>
    <scope>NUCLEOTIDE SEQUENCE [LARGE SCALE GENOMIC DNA]</scope>
    <source>
        <strain evidence="3">FD-172 SS1</strain>
    </source>
</reference>
<accession>A0A067LRT5</accession>
<proteinExistence type="predicted"/>
<dbReference type="Proteomes" id="UP000027195">
    <property type="component" value="Unassembled WGS sequence"/>
</dbReference>
<gene>
    <name evidence="2" type="ORF">BOTBODRAFT_193250</name>
</gene>